<dbReference type="GeneID" id="33554490"/>
<organism evidence="1 2">
    <name type="scientific">Kockovaella imperatae</name>
    <dbReference type="NCBI Taxonomy" id="4999"/>
    <lineage>
        <taxon>Eukaryota</taxon>
        <taxon>Fungi</taxon>
        <taxon>Dikarya</taxon>
        <taxon>Basidiomycota</taxon>
        <taxon>Agaricomycotina</taxon>
        <taxon>Tremellomycetes</taxon>
        <taxon>Tremellales</taxon>
        <taxon>Cuniculitremaceae</taxon>
        <taxon>Kockovaella</taxon>
    </lineage>
</organism>
<protein>
    <submittedName>
        <fullName evidence="1">AAA domain-domain-containing protein</fullName>
    </submittedName>
</protein>
<dbReference type="Proteomes" id="UP000193218">
    <property type="component" value="Unassembled WGS sequence"/>
</dbReference>
<comment type="caution">
    <text evidence="1">The sequence shown here is derived from an EMBL/GenBank/DDBJ whole genome shotgun (WGS) entry which is preliminary data.</text>
</comment>
<sequence length="226" mass="25179">MSHEQIGLDPVIASSQSRTSTYQSPILLLLVGLPASGKTALAQCLVTESPALNLDSFSRKWIRASQDDSPNRRRQEVEDLVRDGLLAGDNVVVDRMNFDARQRAHFLDIARSLPMPTQTWCIILNTSLSAIKSRLESRTNHPTITTAEHGLDIIDKMKYQYRPPHPTLVEGFDRILQLEDADQPEGGLWSPERLRALLLRISERGHREPVGGPRFSSAPALGGRGR</sequence>
<accession>A0A1Y1UIF4</accession>
<reference evidence="1 2" key="1">
    <citation type="submission" date="2017-03" db="EMBL/GenBank/DDBJ databases">
        <title>Widespread Adenine N6-methylation of Active Genes in Fungi.</title>
        <authorList>
            <consortium name="DOE Joint Genome Institute"/>
            <person name="Mondo S.J."/>
            <person name="Dannebaum R.O."/>
            <person name="Kuo R.C."/>
            <person name="Louie K.B."/>
            <person name="Bewick A.J."/>
            <person name="Labutti K."/>
            <person name="Haridas S."/>
            <person name="Kuo A."/>
            <person name="Salamov A."/>
            <person name="Ahrendt S.R."/>
            <person name="Lau R."/>
            <person name="Bowen B.P."/>
            <person name="Lipzen A."/>
            <person name="Sullivan W."/>
            <person name="Andreopoulos W.B."/>
            <person name="Clum A."/>
            <person name="Lindquist E."/>
            <person name="Daum C."/>
            <person name="Northen T.R."/>
            <person name="Ramamoorthy G."/>
            <person name="Schmitz R.J."/>
            <person name="Gryganskyi A."/>
            <person name="Culley D."/>
            <person name="Magnuson J."/>
            <person name="James T.Y."/>
            <person name="O'Malley M.A."/>
            <person name="Stajich J.E."/>
            <person name="Spatafora J.W."/>
            <person name="Visel A."/>
            <person name="Grigoriev I.V."/>
        </authorList>
    </citation>
    <scope>NUCLEOTIDE SEQUENCE [LARGE SCALE GENOMIC DNA]</scope>
    <source>
        <strain evidence="1 2">NRRL Y-17943</strain>
    </source>
</reference>
<keyword evidence="2" id="KW-1185">Reference proteome</keyword>
<dbReference type="SUPFAM" id="SSF52540">
    <property type="entry name" value="P-loop containing nucleoside triphosphate hydrolases"/>
    <property type="match status" value="1"/>
</dbReference>
<dbReference type="RefSeq" id="XP_021871779.1">
    <property type="nucleotide sequence ID" value="XM_022012682.1"/>
</dbReference>
<dbReference type="EMBL" id="NBSH01000005">
    <property type="protein sequence ID" value="ORX37792.1"/>
    <property type="molecule type" value="Genomic_DNA"/>
</dbReference>
<dbReference type="Gene3D" id="3.40.50.300">
    <property type="entry name" value="P-loop containing nucleotide triphosphate hydrolases"/>
    <property type="match status" value="1"/>
</dbReference>
<name>A0A1Y1UIF4_9TREE</name>
<gene>
    <name evidence="1" type="ORF">BD324DRAFT_399880</name>
</gene>
<dbReference type="Pfam" id="PF13671">
    <property type="entry name" value="AAA_33"/>
    <property type="match status" value="1"/>
</dbReference>
<dbReference type="AlphaFoldDB" id="A0A1Y1UIF4"/>
<dbReference type="InParanoid" id="A0A1Y1UIF4"/>
<proteinExistence type="predicted"/>
<evidence type="ECO:0000313" key="2">
    <source>
        <dbReference type="Proteomes" id="UP000193218"/>
    </source>
</evidence>
<dbReference type="InterPro" id="IPR027417">
    <property type="entry name" value="P-loop_NTPase"/>
</dbReference>
<dbReference type="OrthoDB" id="3512845at2759"/>
<evidence type="ECO:0000313" key="1">
    <source>
        <dbReference type="EMBL" id="ORX37792.1"/>
    </source>
</evidence>
<dbReference type="STRING" id="4999.A0A1Y1UIF4"/>